<accession>A0A930DPH2</accession>
<dbReference type="EMBL" id="JABZRD010000393">
    <property type="protein sequence ID" value="MBF1284165.1"/>
    <property type="molecule type" value="Genomic_DNA"/>
</dbReference>
<gene>
    <name evidence="2" type="ORF">HXM93_06520</name>
</gene>
<feature type="domain" description="LD-carboxypeptidase C-terminal" evidence="1">
    <location>
        <begin position="2"/>
        <end position="27"/>
    </location>
</feature>
<dbReference type="SUPFAM" id="SSF141986">
    <property type="entry name" value="LD-carboxypeptidase A C-terminal domain-like"/>
    <property type="match status" value="1"/>
</dbReference>
<dbReference type="Gene3D" id="3.50.30.60">
    <property type="entry name" value="LD-carboxypeptidase A C-terminal domain-like"/>
    <property type="match status" value="1"/>
</dbReference>
<proteinExistence type="predicted"/>
<evidence type="ECO:0000313" key="3">
    <source>
        <dbReference type="Proteomes" id="UP000709351"/>
    </source>
</evidence>
<dbReference type="InterPro" id="IPR040921">
    <property type="entry name" value="Peptidase_S66C"/>
</dbReference>
<dbReference type="Proteomes" id="UP000709351">
    <property type="component" value="Unassembled WGS sequence"/>
</dbReference>
<sequence length="39" mass="4222">TLPIVFNLNVGHATPRAILPFGIMAKVDVLAQRISFTEA</sequence>
<evidence type="ECO:0000313" key="2">
    <source>
        <dbReference type="EMBL" id="MBF1284165.1"/>
    </source>
</evidence>
<feature type="non-terminal residue" evidence="2">
    <location>
        <position position="1"/>
    </location>
</feature>
<protein>
    <submittedName>
        <fullName evidence="2">LD-carboxypeptidase</fullName>
    </submittedName>
</protein>
<dbReference type="AlphaFoldDB" id="A0A930DPH2"/>
<comment type="caution">
    <text evidence="2">The sequence shown here is derived from an EMBL/GenBank/DDBJ whole genome shotgun (WGS) entry which is preliminary data.</text>
</comment>
<name>A0A930DPH2_9FIRM</name>
<evidence type="ECO:0000259" key="1">
    <source>
        <dbReference type="Pfam" id="PF17676"/>
    </source>
</evidence>
<organism evidence="2 3">
    <name type="scientific">Oribacterium parvum</name>
    <dbReference type="NCBI Taxonomy" id="1501329"/>
    <lineage>
        <taxon>Bacteria</taxon>
        <taxon>Bacillati</taxon>
        <taxon>Bacillota</taxon>
        <taxon>Clostridia</taxon>
        <taxon>Lachnospirales</taxon>
        <taxon>Lachnospiraceae</taxon>
        <taxon>Oribacterium</taxon>
    </lineage>
</organism>
<dbReference type="InterPro" id="IPR027461">
    <property type="entry name" value="Carboxypeptidase_A_C_sf"/>
</dbReference>
<reference evidence="2" key="1">
    <citation type="submission" date="2020-04" db="EMBL/GenBank/DDBJ databases">
        <title>Deep metagenomics examines the oral microbiome during advanced dental caries in children, revealing novel taxa and co-occurrences with host molecules.</title>
        <authorList>
            <person name="Baker J.L."/>
            <person name="Morton J.T."/>
            <person name="Dinis M."/>
            <person name="Alvarez R."/>
            <person name="Tran N.C."/>
            <person name="Knight R."/>
            <person name="Edlund A."/>
        </authorList>
    </citation>
    <scope>NUCLEOTIDE SEQUENCE</scope>
    <source>
        <strain evidence="2">JCVI_24_bin.2</strain>
    </source>
</reference>
<dbReference type="Pfam" id="PF17676">
    <property type="entry name" value="Peptidase_S66C"/>
    <property type="match status" value="1"/>
</dbReference>